<dbReference type="AlphaFoldDB" id="A0A382IR91"/>
<proteinExistence type="predicted"/>
<accession>A0A382IR91</accession>
<name>A0A382IR91_9ZZZZ</name>
<protein>
    <submittedName>
        <fullName evidence="1">Uncharacterized protein</fullName>
    </submittedName>
</protein>
<dbReference type="EMBL" id="UINC01068858">
    <property type="protein sequence ID" value="SVC01789.1"/>
    <property type="molecule type" value="Genomic_DNA"/>
</dbReference>
<sequence>MHDGHRSISDLFGGDAGDAAILLVTEKDTLARATGDPEAMGACGDIHVENGSQLILVQLIRRRHGRNNGREDTPEA</sequence>
<evidence type="ECO:0000313" key="1">
    <source>
        <dbReference type="EMBL" id="SVC01789.1"/>
    </source>
</evidence>
<organism evidence="1">
    <name type="scientific">marine metagenome</name>
    <dbReference type="NCBI Taxonomy" id="408172"/>
    <lineage>
        <taxon>unclassified sequences</taxon>
        <taxon>metagenomes</taxon>
        <taxon>ecological metagenomes</taxon>
    </lineage>
</organism>
<gene>
    <name evidence="1" type="ORF">METZ01_LOCUS254643</name>
</gene>
<reference evidence="1" key="1">
    <citation type="submission" date="2018-05" db="EMBL/GenBank/DDBJ databases">
        <authorList>
            <person name="Lanie J.A."/>
            <person name="Ng W.-L."/>
            <person name="Kazmierczak K.M."/>
            <person name="Andrzejewski T.M."/>
            <person name="Davidsen T.M."/>
            <person name="Wayne K.J."/>
            <person name="Tettelin H."/>
            <person name="Glass J.I."/>
            <person name="Rusch D."/>
            <person name="Podicherti R."/>
            <person name="Tsui H.-C.T."/>
            <person name="Winkler M.E."/>
        </authorList>
    </citation>
    <scope>NUCLEOTIDE SEQUENCE</scope>
</reference>